<protein>
    <recommendedName>
        <fullName evidence="3">Caspase domain-containing protein</fullName>
    </recommendedName>
</protein>
<keyword evidence="2" id="KW-1185">Reference proteome</keyword>
<accession>A0ABP5FP12</accession>
<evidence type="ECO:0000313" key="1">
    <source>
        <dbReference type="EMBL" id="GAA2031107.1"/>
    </source>
</evidence>
<proteinExistence type="predicted"/>
<reference evidence="2" key="1">
    <citation type="journal article" date="2019" name="Int. J. Syst. Evol. Microbiol.">
        <title>The Global Catalogue of Microorganisms (GCM) 10K type strain sequencing project: providing services to taxonomists for standard genome sequencing and annotation.</title>
        <authorList>
            <consortium name="The Broad Institute Genomics Platform"/>
            <consortium name="The Broad Institute Genome Sequencing Center for Infectious Disease"/>
            <person name="Wu L."/>
            <person name="Ma J."/>
        </authorList>
    </citation>
    <scope>NUCLEOTIDE SEQUENCE [LARGE SCALE GENOMIC DNA]</scope>
    <source>
        <strain evidence="2">JCM 16014</strain>
    </source>
</reference>
<comment type="caution">
    <text evidence="1">The sequence shown here is derived from an EMBL/GenBank/DDBJ whole genome shotgun (WGS) entry which is preliminary data.</text>
</comment>
<gene>
    <name evidence="1" type="ORF">GCM10009839_33720</name>
</gene>
<dbReference type="SUPFAM" id="SSF52129">
    <property type="entry name" value="Caspase-like"/>
    <property type="match status" value="1"/>
</dbReference>
<dbReference type="Proteomes" id="UP001500751">
    <property type="component" value="Unassembled WGS sequence"/>
</dbReference>
<name>A0ABP5FP12_9ACTN</name>
<dbReference type="NCBIfam" id="NF047832">
    <property type="entry name" value="caspase_w_EACC1"/>
    <property type="match status" value="1"/>
</dbReference>
<dbReference type="Gene3D" id="3.40.50.1460">
    <property type="match status" value="1"/>
</dbReference>
<organism evidence="1 2">
    <name type="scientific">Catenulispora yoronensis</name>
    <dbReference type="NCBI Taxonomy" id="450799"/>
    <lineage>
        <taxon>Bacteria</taxon>
        <taxon>Bacillati</taxon>
        <taxon>Actinomycetota</taxon>
        <taxon>Actinomycetes</taxon>
        <taxon>Catenulisporales</taxon>
        <taxon>Catenulisporaceae</taxon>
        <taxon>Catenulispora</taxon>
    </lineage>
</organism>
<dbReference type="InterPro" id="IPR029030">
    <property type="entry name" value="Caspase-like_dom_sf"/>
</dbReference>
<dbReference type="EMBL" id="BAAAQN010000017">
    <property type="protein sequence ID" value="GAA2031107.1"/>
    <property type="molecule type" value="Genomic_DNA"/>
</dbReference>
<dbReference type="RefSeq" id="WP_344666544.1">
    <property type="nucleotide sequence ID" value="NZ_BAAAQN010000017.1"/>
</dbReference>
<evidence type="ECO:0008006" key="3">
    <source>
        <dbReference type="Google" id="ProtNLM"/>
    </source>
</evidence>
<sequence>MIPDRGRSHAVLIGISAYADRRLPDVPAAANSLRAVERMLTESGGWTPDQITVLDNPEDCRQVIGLLRNLAKQTPDALLLYYVGHGLISEEQQLCLTMADTDVDHPDISGIEYARIRAALRDSPARVKIIILDCCFSGRAIQALSGDDPRHLTAVQGAFVIAASDSDRSAHVPPLERQAGACTSFTGELVDLIASGIPDEPGVLTLAATYLHLRRRLIERGLPEPNCSGTDTAAGYAFANNRAAPGPIARPTAEQASHWRPADRIPSWLRDFAATSRPGTPRDVSLGEANLRAFIGDQGHEPPTQRTLFDGTVSLPELAERLGLDRRGQRRLASHPALPRILATSGTTTDLGLTVRRLAARDPEMAALTPLMWRPARPTGPAALEAIAANDDYLLCQWQAQAGRVAVIYPCEHDWTRRPVRSRDYMHLAKALPHEPDTVLCLGHEYGYSGPDLTAVDAAHPDRYYTAEWQDLVGVLGQAVPWWPHALRQPDRMAEWLASAATSAAQYEVRTSCDIAALLDLAEAEPPESPARLAALHLASDIRDSAVTCCLGEVEHVTETDRYSGMLVAARPSTRGMGRFATAPARRLRQGWQMIADRTDPLSWACMKITQGRSVAEHLPFGLEFTIHDPQEPVAAEWLASLVPATSTAALSSLNTAHFTQLLKDPRTGLPVVKQDGYPNDTYTGLAPTRLATTSPLAEVILDDVIWIRTADGALYPAPRRLDAGITFGYSGTGPMTLAVLIDRLLDDIGCEDPVDDMAESCSLGLHQGTAGKWGRGMVLTRDQLLVIRQSTGRWRR</sequence>
<evidence type="ECO:0000313" key="2">
    <source>
        <dbReference type="Proteomes" id="UP001500751"/>
    </source>
</evidence>